<geneLocation type="mitochondrion" evidence="1"/>
<keyword evidence="1" id="KW-0496">Mitochondrion</keyword>
<dbReference type="AlphaFoldDB" id="A0A1Y0B2L8"/>
<organism evidence="1">
    <name type="scientific">Utricularia reniformis</name>
    <dbReference type="NCBI Taxonomy" id="192314"/>
    <lineage>
        <taxon>Eukaryota</taxon>
        <taxon>Viridiplantae</taxon>
        <taxon>Streptophyta</taxon>
        <taxon>Embryophyta</taxon>
        <taxon>Tracheophyta</taxon>
        <taxon>Spermatophyta</taxon>
        <taxon>Magnoliopsida</taxon>
        <taxon>eudicotyledons</taxon>
        <taxon>Gunneridae</taxon>
        <taxon>Pentapetalae</taxon>
        <taxon>asterids</taxon>
        <taxon>lamiids</taxon>
        <taxon>Lamiales</taxon>
        <taxon>Lentibulariaceae</taxon>
        <taxon>Utricularia</taxon>
    </lineage>
</organism>
<protein>
    <submittedName>
        <fullName evidence="1">Uncharacterized protein</fullName>
    </submittedName>
</protein>
<gene>
    <name evidence="1" type="ORF">AEK19_MT1504</name>
</gene>
<reference evidence="1" key="1">
    <citation type="submission" date="2017-03" db="EMBL/GenBank/DDBJ databases">
        <title>The mitochondrial genome of the carnivorous plant Utricularia reniformis (Lentibulariaceae): structure, comparative analysis and evolutionary landmarks.</title>
        <authorList>
            <person name="Silva S.R."/>
            <person name="Alvarenga D.O."/>
            <person name="Michael T.P."/>
            <person name="Miranda V.F.O."/>
            <person name="Varani A.M."/>
        </authorList>
    </citation>
    <scope>NUCLEOTIDE SEQUENCE</scope>
</reference>
<dbReference type="EMBL" id="KY774314">
    <property type="protein sequence ID" value="ART31695.1"/>
    <property type="molecule type" value="Genomic_DNA"/>
</dbReference>
<sequence>MLGRIWDGNSLYSQVTSSCVRTMHPLQMHPIAYLSSASVTDPLLSR</sequence>
<proteinExistence type="predicted"/>
<evidence type="ECO:0000313" key="1">
    <source>
        <dbReference type="EMBL" id="ART31695.1"/>
    </source>
</evidence>
<name>A0A1Y0B2L8_9LAMI</name>
<dbReference type="PROSITE" id="PS51257">
    <property type="entry name" value="PROKAR_LIPOPROTEIN"/>
    <property type="match status" value="1"/>
</dbReference>
<accession>A0A1Y0B2L8</accession>